<evidence type="ECO:0000256" key="1">
    <source>
        <dbReference type="ARBA" id="ARBA00005417"/>
    </source>
</evidence>
<keyword evidence="9" id="KW-1185">Reference proteome</keyword>
<protein>
    <submittedName>
        <fullName evidence="8">ABC transporter ATP-binding protein</fullName>
    </submittedName>
</protein>
<dbReference type="InterPro" id="IPR003593">
    <property type="entry name" value="AAA+_ATPase"/>
</dbReference>
<sequence length="287" mass="31052">MSTTAGVTPGAASAPGGGPGAKDSDLLVLNNVEVIYDDVILVLRGLSLGVPEGRIVALLGSNGAGKSTTLKAVSGLLPSERGEVTDGSISFAGEDITRMEPSDRVTRGMSLCMEGRHVFEHLSVAENLVAGAYTRSGKESSSDLEMVYEFFPKLADMRARVAGYLSGGEQQMLAIGRALMARPKLLMLDEPSLGLAPLLVQEIFGYIKRLNDETGLTVLVIEQNARRALEVADHGYIMEQGRIVLEGPAAELRENPDVKEFYLGLGDEGSRKSYRDVKHYKRRKRWL</sequence>
<dbReference type="InterPro" id="IPR017871">
    <property type="entry name" value="ABC_transporter-like_CS"/>
</dbReference>
<evidence type="ECO:0000256" key="2">
    <source>
        <dbReference type="ARBA" id="ARBA00022448"/>
    </source>
</evidence>
<keyword evidence="2" id="KW-0813">Transport</keyword>
<keyword evidence="5" id="KW-0029">Amino-acid transport</keyword>
<proteinExistence type="inferred from homology"/>
<evidence type="ECO:0000256" key="3">
    <source>
        <dbReference type="ARBA" id="ARBA00022741"/>
    </source>
</evidence>
<dbReference type="InterPro" id="IPR027417">
    <property type="entry name" value="P-loop_NTPase"/>
</dbReference>
<organism evidence="8 9">
    <name type="scientific">Ornithinimicrobium kibberense</name>
    <dbReference type="NCBI Taxonomy" id="282060"/>
    <lineage>
        <taxon>Bacteria</taxon>
        <taxon>Bacillati</taxon>
        <taxon>Actinomycetota</taxon>
        <taxon>Actinomycetes</taxon>
        <taxon>Micrococcales</taxon>
        <taxon>Ornithinimicrobiaceae</taxon>
        <taxon>Ornithinimicrobium</taxon>
    </lineage>
</organism>
<dbReference type="CDD" id="cd03224">
    <property type="entry name" value="ABC_TM1139_LivF_branched"/>
    <property type="match status" value="1"/>
</dbReference>
<feature type="region of interest" description="Disordered" evidence="6">
    <location>
        <begin position="1"/>
        <end position="20"/>
    </location>
</feature>
<dbReference type="InterPro" id="IPR003439">
    <property type="entry name" value="ABC_transporter-like_ATP-bd"/>
</dbReference>
<feature type="domain" description="ABC transporter" evidence="7">
    <location>
        <begin position="27"/>
        <end position="265"/>
    </location>
</feature>
<dbReference type="EMBL" id="JBHMAX010000033">
    <property type="protein sequence ID" value="MFB9733378.1"/>
    <property type="molecule type" value="Genomic_DNA"/>
</dbReference>
<comment type="caution">
    <text evidence="8">The sequence shown here is derived from an EMBL/GenBank/DDBJ whole genome shotgun (WGS) entry which is preliminary data.</text>
</comment>
<dbReference type="InterPro" id="IPR052156">
    <property type="entry name" value="BCAA_Transport_ATP-bd_LivF"/>
</dbReference>
<keyword evidence="4 8" id="KW-0067">ATP-binding</keyword>
<evidence type="ECO:0000256" key="5">
    <source>
        <dbReference type="ARBA" id="ARBA00022970"/>
    </source>
</evidence>
<dbReference type="SMART" id="SM00382">
    <property type="entry name" value="AAA"/>
    <property type="match status" value="1"/>
</dbReference>
<evidence type="ECO:0000313" key="9">
    <source>
        <dbReference type="Proteomes" id="UP001589613"/>
    </source>
</evidence>
<dbReference type="SUPFAM" id="SSF52540">
    <property type="entry name" value="P-loop containing nucleoside triphosphate hydrolases"/>
    <property type="match status" value="1"/>
</dbReference>
<dbReference type="PROSITE" id="PS50893">
    <property type="entry name" value="ABC_TRANSPORTER_2"/>
    <property type="match status" value="1"/>
</dbReference>
<feature type="compositionally biased region" description="Low complexity" evidence="6">
    <location>
        <begin position="1"/>
        <end position="14"/>
    </location>
</feature>
<dbReference type="RefSeq" id="WP_141339453.1">
    <property type="nucleotide sequence ID" value="NZ_JBHMAX010000033.1"/>
</dbReference>
<dbReference type="PANTHER" id="PTHR43820">
    <property type="entry name" value="HIGH-AFFINITY BRANCHED-CHAIN AMINO ACID TRANSPORT ATP-BINDING PROTEIN LIVF"/>
    <property type="match status" value="1"/>
</dbReference>
<reference evidence="8 9" key="1">
    <citation type="submission" date="2024-09" db="EMBL/GenBank/DDBJ databases">
        <authorList>
            <person name="Sun Q."/>
            <person name="Mori K."/>
        </authorList>
    </citation>
    <scope>NUCLEOTIDE SEQUENCE [LARGE SCALE GENOMIC DNA]</scope>
    <source>
        <strain evidence="8 9">JCM 12763</strain>
    </source>
</reference>
<name>A0ABV5V6R3_9MICO</name>
<dbReference type="Gene3D" id="3.40.50.300">
    <property type="entry name" value="P-loop containing nucleotide triphosphate hydrolases"/>
    <property type="match status" value="1"/>
</dbReference>
<dbReference type="PROSITE" id="PS00211">
    <property type="entry name" value="ABC_TRANSPORTER_1"/>
    <property type="match status" value="1"/>
</dbReference>
<evidence type="ECO:0000256" key="6">
    <source>
        <dbReference type="SAM" id="MobiDB-lite"/>
    </source>
</evidence>
<dbReference type="Pfam" id="PF00005">
    <property type="entry name" value="ABC_tran"/>
    <property type="match status" value="1"/>
</dbReference>
<dbReference type="PANTHER" id="PTHR43820:SF8">
    <property type="entry name" value="ABC TRANSPORTER SUBSTRATE-BINDING PROTEIN"/>
    <property type="match status" value="1"/>
</dbReference>
<evidence type="ECO:0000256" key="4">
    <source>
        <dbReference type="ARBA" id="ARBA00022840"/>
    </source>
</evidence>
<dbReference type="Proteomes" id="UP001589613">
    <property type="component" value="Unassembled WGS sequence"/>
</dbReference>
<evidence type="ECO:0000313" key="8">
    <source>
        <dbReference type="EMBL" id="MFB9733378.1"/>
    </source>
</evidence>
<accession>A0ABV5V6R3</accession>
<comment type="similarity">
    <text evidence="1">Belongs to the ABC transporter superfamily.</text>
</comment>
<gene>
    <name evidence="8" type="ORF">ACFFN0_15120</name>
</gene>
<dbReference type="GO" id="GO:0005524">
    <property type="term" value="F:ATP binding"/>
    <property type="evidence" value="ECO:0007669"/>
    <property type="project" value="UniProtKB-KW"/>
</dbReference>
<evidence type="ECO:0000259" key="7">
    <source>
        <dbReference type="PROSITE" id="PS50893"/>
    </source>
</evidence>
<keyword evidence="3" id="KW-0547">Nucleotide-binding</keyword>